<accession>A0A225X1E8</accession>
<evidence type="ECO:0000259" key="12">
    <source>
        <dbReference type="SMART" id="SM00985"/>
    </source>
</evidence>
<dbReference type="Gene3D" id="3.40.50.720">
    <property type="entry name" value="NAD(P)-binding Rossmann-like Domain"/>
    <property type="match status" value="1"/>
</dbReference>
<dbReference type="PANTHER" id="PTHR10953">
    <property type="entry name" value="UBIQUITIN-ACTIVATING ENZYME E1"/>
    <property type="match status" value="1"/>
</dbReference>
<comment type="pathway">
    <text evidence="2">Protein modification; protein ubiquitination.</text>
</comment>
<keyword evidence="14" id="KW-1185">Reference proteome</keyword>
<evidence type="ECO:0000256" key="8">
    <source>
        <dbReference type="ARBA" id="ARBA00022786"/>
    </source>
</evidence>
<dbReference type="InterPro" id="IPR000011">
    <property type="entry name" value="UBQ/SUMO-activ_enz_E1-like"/>
</dbReference>
<dbReference type="Gene3D" id="3.10.290.60">
    <property type="entry name" value="Ubiquitin-activating enzyme E1, UFD domain"/>
    <property type="match status" value="1"/>
</dbReference>
<evidence type="ECO:0000256" key="5">
    <source>
        <dbReference type="ARBA" id="ARBA00012990"/>
    </source>
</evidence>
<dbReference type="EMBL" id="NBNE01000048">
    <property type="protein sequence ID" value="OWZ23711.1"/>
    <property type="molecule type" value="Genomic_DNA"/>
</dbReference>
<evidence type="ECO:0000256" key="3">
    <source>
        <dbReference type="ARBA" id="ARBA00005673"/>
    </source>
</evidence>
<dbReference type="FunFam" id="2.40.30.180:FF:000001">
    <property type="entry name" value="ubiquitin-like modifier-activating enzyme 1"/>
    <property type="match status" value="1"/>
</dbReference>
<dbReference type="PRINTS" id="PR01849">
    <property type="entry name" value="UBIQUITINACT"/>
</dbReference>
<dbReference type="SMART" id="SM00985">
    <property type="entry name" value="UBA_e1_C"/>
    <property type="match status" value="1"/>
</dbReference>
<evidence type="ECO:0000256" key="4">
    <source>
        <dbReference type="ARBA" id="ARBA00011245"/>
    </source>
</evidence>
<comment type="similarity">
    <text evidence="3 11">Belongs to the ubiquitin-activating E1 family.</text>
</comment>
<keyword evidence="6 11" id="KW-0436">Ligase</keyword>
<dbReference type="Proteomes" id="UP000198211">
    <property type="component" value="Unassembled WGS sequence"/>
</dbReference>
<evidence type="ECO:0000256" key="1">
    <source>
        <dbReference type="ARBA" id="ARBA00000488"/>
    </source>
</evidence>
<dbReference type="GO" id="GO:0005524">
    <property type="term" value="F:ATP binding"/>
    <property type="evidence" value="ECO:0007669"/>
    <property type="project" value="UniProtKB-KW"/>
</dbReference>
<dbReference type="Gene3D" id="3.50.50.80">
    <property type="entry name" value="Ubiquitin-activating enzyme E1, inactive adenylation domain, subdomain 1"/>
    <property type="match status" value="1"/>
</dbReference>
<dbReference type="FunFam" id="3.10.290.60:FF:000001">
    <property type="entry name" value="Ubiquitin-activating enzyme E1 2"/>
    <property type="match status" value="1"/>
</dbReference>
<feature type="active site" description="Glycyl thioester intermediate" evidence="10">
    <location>
        <position position="677"/>
    </location>
</feature>
<dbReference type="Gene3D" id="3.40.50.12550">
    <property type="entry name" value="Ubiquitin-activating enzyme E1, inactive adenylation domain, subdomain 2"/>
    <property type="match status" value="2"/>
</dbReference>
<dbReference type="GO" id="GO:0006511">
    <property type="term" value="P:ubiquitin-dependent protein catabolic process"/>
    <property type="evidence" value="ECO:0007669"/>
    <property type="project" value="TreeGrafter"/>
</dbReference>
<dbReference type="InterPro" id="IPR033127">
    <property type="entry name" value="UBQ-activ_enz_E1_Cys_AS"/>
</dbReference>
<feature type="domain" description="Ubiquitin-activating enzyme E1 C-terminal" evidence="12">
    <location>
        <begin position="968"/>
        <end position="1098"/>
    </location>
</feature>
<sequence length="1104" mass="122392">MDIDQTGAAPIDEGLYSRQLYVMGREAQLRMGASNVLVIGLNGLGVEIAKNVILAGVKSVTLHDDAPVSALDLASQFYLTEADIGQSRAAVSVKKLAELNPYVPVRCHSGEISEEFLLGFRTVVLVNAPLKEAKRINAICHAKSIAFISTEARGVFGSVFCDFGEEFIVSDRDGVEPVSCLISSISNSVPPVVTVNDDARHGLETGDVVSFREVTGFSFLNDSKPRKVTVTGPFTFTLDVLDDADKKIFEQGQPSSGGYVTQIKQPLRPLDDADKKIFEQGQPSSGGYVTQIKQPLVTHFKSLENALAAPGEFLVNDFAKIGRSELLHVAFQALDAFQERHQGNCPKPGCMQEAEEVYTLASELNKQSASKKLFSTDNIDAADSKKVIKALAAGATGVISPMAAFLGGIVGQEALKACSGKFTPIQQFFYFDAVECLPDAVYANPQWQLSLEEALKACSGKFTPIQQFFYFDAVECLPDAVYADTPGEFAPVGSRYDGQIVVFGRTLQEKIKSLNMFLVGAGAIGCEMLKNWAMMGVASNKDGTIHITDMDTIEKSNLNRQFLFRSKDVQQAKSSVAARAIKEMNPDVNVQAYVSRVGAESEDQFNDDFFEALSGVCTALDNVEARLYMDQRCLFYGLPMFESGTLGTKGNTQIVVPHKTENYGASRDPPEKSIPICTLKNFPNAIEHTLQWARDWFEGEFFQAPSDVNRYLEGPAFMKELNEQQNTKVETLERLKSSLVDDRPMSFEDCISWARFKFEDLFSNQLKQLLYNFPLDQLTTSGTPFWSGPKRPPTPITFDAKDPLHLDFIVSVANSRAKNYGLKGHTDRDAFAQVLTGIHVPEFSPRKGVKIAASDAELKEGGGAAPGLEDSDAQCEFILKELPKPASLAGYRMQPIEFDKDDDSHMEVIVSVSNLRARSYKIPEEDMHKSRFIAGKIIPAIATTTALVTGLVCLEFLKVFQDKPLDHYKNGFVNLALPLFTFAEPIEPKMTKTMLKGEEYKWTAWDRLEVDRGDITLKEFLTYFEKEYDAEISMLSYGVTILYAMYSQKSRSKERMAMKISDLVRTVTKKPIDPKLKYLILEVCAMDADGEDVELPYLRYHYKQ</sequence>
<gene>
    <name evidence="13" type="ORF">PHMEG_0001347</name>
</gene>
<dbReference type="InterPro" id="IPR035985">
    <property type="entry name" value="Ubiquitin-activating_enz"/>
</dbReference>
<dbReference type="GO" id="GO:0004839">
    <property type="term" value="F:ubiquitin activating enzyme activity"/>
    <property type="evidence" value="ECO:0007669"/>
    <property type="project" value="UniProtKB-EC"/>
</dbReference>
<comment type="subunit">
    <text evidence="4">Monomer.</text>
</comment>
<dbReference type="InterPro" id="IPR018074">
    <property type="entry name" value="UBQ-activ_enz_E1_CS"/>
</dbReference>
<dbReference type="InterPro" id="IPR018965">
    <property type="entry name" value="Ub-activating_enz_E1_C"/>
</dbReference>
<dbReference type="PROSITE" id="PS00536">
    <property type="entry name" value="UBIQUITIN_ACTIVAT_1"/>
    <property type="match status" value="2"/>
</dbReference>
<dbReference type="FunFam" id="3.50.50.80:FF:000002">
    <property type="entry name" value="SUMO-activating enzyme subunit 2"/>
    <property type="match status" value="1"/>
</dbReference>
<dbReference type="InterPro" id="IPR042302">
    <property type="entry name" value="E1_FCCH_sf"/>
</dbReference>
<dbReference type="InterPro" id="IPR042063">
    <property type="entry name" value="Ubi_acti_E1_SCCH"/>
</dbReference>
<proteinExistence type="inferred from homology"/>
<dbReference type="FunFam" id="1.10.10.2660:FF:000001">
    <property type="entry name" value="Ubiquitin-activating enzyme E1 1"/>
    <property type="match status" value="1"/>
</dbReference>
<dbReference type="Gene3D" id="1.10.10.2660">
    <property type="entry name" value="Ubiquitin-activating enzyme E1, SCCH domain"/>
    <property type="match status" value="1"/>
</dbReference>
<evidence type="ECO:0000256" key="10">
    <source>
        <dbReference type="PROSITE-ProRule" id="PRU10132"/>
    </source>
</evidence>
<dbReference type="Pfam" id="PF09358">
    <property type="entry name" value="E1_UFD"/>
    <property type="match status" value="1"/>
</dbReference>
<dbReference type="PROSITE" id="PS00865">
    <property type="entry name" value="UBIQUITIN_ACTIVAT_2"/>
    <property type="match status" value="1"/>
</dbReference>
<evidence type="ECO:0000313" key="14">
    <source>
        <dbReference type="Proteomes" id="UP000198211"/>
    </source>
</evidence>
<evidence type="ECO:0000256" key="11">
    <source>
        <dbReference type="RuleBase" id="RU000519"/>
    </source>
</evidence>
<dbReference type="STRING" id="4795.A0A225X1E8"/>
<evidence type="ECO:0000313" key="13">
    <source>
        <dbReference type="EMBL" id="OWZ23711.1"/>
    </source>
</evidence>
<keyword evidence="7 11" id="KW-0547">Nucleotide-binding</keyword>
<evidence type="ECO:0000256" key="7">
    <source>
        <dbReference type="ARBA" id="ARBA00022741"/>
    </source>
</evidence>
<dbReference type="NCBIfam" id="TIGR01408">
    <property type="entry name" value="Ube1"/>
    <property type="match status" value="1"/>
</dbReference>
<dbReference type="Pfam" id="PF10585">
    <property type="entry name" value="UBA_E1_SCCH"/>
    <property type="match status" value="1"/>
</dbReference>
<dbReference type="GO" id="GO:0006974">
    <property type="term" value="P:DNA damage response"/>
    <property type="evidence" value="ECO:0007669"/>
    <property type="project" value="TreeGrafter"/>
</dbReference>
<comment type="catalytic activity">
    <reaction evidence="1">
        <text>ATP + ubiquitin + [E1 ubiquitin-activating enzyme]-L-cysteine = AMP + diphosphate + S-ubiquitinyl-[E1 ubiquitin-activating enzyme]-L-cysteine.</text>
        <dbReference type="EC" id="6.2.1.45"/>
    </reaction>
</comment>
<dbReference type="GO" id="GO:0005634">
    <property type="term" value="C:nucleus"/>
    <property type="evidence" value="ECO:0007669"/>
    <property type="project" value="TreeGrafter"/>
</dbReference>
<dbReference type="SUPFAM" id="SSF69572">
    <property type="entry name" value="Activating enzymes of the ubiquitin-like proteins"/>
    <property type="match status" value="2"/>
</dbReference>
<dbReference type="OrthoDB" id="10252231at2759"/>
<evidence type="ECO:0000256" key="2">
    <source>
        <dbReference type="ARBA" id="ARBA00004906"/>
    </source>
</evidence>
<dbReference type="UniPathway" id="UPA00143"/>
<evidence type="ECO:0000256" key="9">
    <source>
        <dbReference type="ARBA" id="ARBA00022840"/>
    </source>
</evidence>
<dbReference type="FunFam" id="3.40.50.720:FF:000015">
    <property type="entry name" value="Ubiquitin-activating enzyme E1 1"/>
    <property type="match status" value="1"/>
</dbReference>
<dbReference type="InterPro" id="IPR000594">
    <property type="entry name" value="ThiF_NAD_FAD-bd"/>
</dbReference>
<dbReference type="InterPro" id="IPR038252">
    <property type="entry name" value="UBA_E1_C_sf"/>
</dbReference>
<dbReference type="InterPro" id="IPR042449">
    <property type="entry name" value="Ub-E1_IAD_1"/>
</dbReference>
<evidence type="ECO:0000256" key="6">
    <source>
        <dbReference type="ARBA" id="ARBA00022598"/>
    </source>
</evidence>
<dbReference type="EC" id="6.2.1.45" evidence="5"/>
<dbReference type="GO" id="GO:0005737">
    <property type="term" value="C:cytoplasm"/>
    <property type="evidence" value="ECO:0007669"/>
    <property type="project" value="TreeGrafter"/>
</dbReference>
<keyword evidence="9 11" id="KW-0067">ATP-binding</keyword>
<dbReference type="FunFam" id="3.50.50.80:FF:000001">
    <property type="entry name" value="ubiquitin-like modifier-activating enzyme 1"/>
    <property type="match status" value="1"/>
</dbReference>
<reference evidence="14" key="1">
    <citation type="submission" date="2017-03" db="EMBL/GenBank/DDBJ databases">
        <title>Phytopthora megakarya and P. palmivora, two closely related causual agents of cacao black pod achieved similar genome size and gene model numbers by different mechanisms.</title>
        <authorList>
            <person name="Ali S."/>
            <person name="Shao J."/>
            <person name="Larry D.J."/>
            <person name="Kronmiller B."/>
            <person name="Shen D."/>
            <person name="Strem M.D."/>
            <person name="Melnick R.L."/>
            <person name="Guiltinan M.J."/>
            <person name="Tyler B.M."/>
            <person name="Meinhardt L.W."/>
            <person name="Bailey B.A."/>
        </authorList>
    </citation>
    <scope>NUCLEOTIDE SEQUENCE [LARGE SCALE GENOMIC DNA]</scope>
    <source>
        <strain evidence="14">zdho120</strain>
    </source>
</reference>
<comment type="caution">
    <text evidence="13">The sequence shown here is derived from an EMBL/GenBank/DDBJ whole genome shotgun (WGS) entry which is preliminary data.</text>
</comment>
<dbReference type="InterPro" id="IPR019572">
    <property type="entry name" value="UBA_E1_SCCH"/>
</dbReference>
<dbReference type="InterPro" id="IPR045886">
    <property type="entry name" value="ThiF/MoeB/HesA"/>
</dbReference>
<dbReference type="Pfam" id="PF00899">
    <property type="entry name" value="ThiF"/>
    <property type="match status" value="2"/>
</dbReference>
<dbReference type="InterPro" id="IPR018075">
    <property type="entry name" value="UBQ-activ_enz_E1"/>
</dbReference>
<dbReference type="CDD" id="cd01491">
    <property type="entry name" value="Ube1_repeat1"/>
    <property type="match status" value="1"/>
</dbReference>
<dbReference type="Gene3D" id="2.40.30.180">
    <property type="entry name" value="Ubiquitin-activating enzyme E1, FCCH domain"/>
    <property type="match status" value="1"/>
</dbReference>
<dbReference type="CDD" id="cd01490">
    <property type="entry name" value="Ube1_repeat2"/>
    <property type="match status" value="1"/>
</dbReference>
<keyword evidence="8 11" id="KW-0833">Ubl conjugation pathway</keyword>
<organism evidence="13 14">
    <name type="scientific">Phytophthora megakarya</name>
    <dbReference type="NCBI Taxonomy" id="4795"/>
    <lineage>
        <taxon>Eukaryota</taxon>
        <taxon>Sar</taxon>
        <taxon>Stramenopiles</taxon>
        <taxon>Oomycota</taxon>
        <taxon>Peronosporomycetes</taxon>
        <taxon>Peronosporales</taxon>
        <taxon>Peronosporaceae</taxon>
        <taxon>Phytophthora</taxon>
    </lineage>
</organism>
<dbReference type="PANTHER" id="PTHR10953:SF4">
    <property type="entry name" value="UBIQUITIN-ACTIVATING ENZYME E1 C-TERMINAL DOMAIN-CONTAINING PROTEIN"/>
    <property type="match status" value="1"/>
</dbReference>
<dbReference type="AlphaFoldDB" id="A0A225X1E8"/>
<name>A0A225X1E8_9STRA</name>
<protein>
    <recommendedName>
        <fullName evidence="5">E1 ubiquitin-activating enzyme</fullName>
        <ecNumber evidence="5">6.2.1.45</ecNumber>
    </recommendedName>
</protein>